<dbReference type="AlphaFoldDB" id="A0A2I2YUL6"/>
<dbReference type="GeneTree" id="ENSGT00910000148777"/>
<feature type="transmembrane region" description="Helical" evidence="1">
    <location>
        <begin position="53"/>
        <end position="76"/>
    </location>
</feature>
<reference evidence="2 3" key="2">
    <citation type="journal article" date="2012" name="Nature">
        <title>Insights into hominid evolution from the gorilla genome sequence.</title>
        <authorList>
            <person name="Scally A."/>
            <person name="Dutheil J.Y."/>
            <person name="Hillier L.W."/>
            <person name="Jordan G.E."/>
            <person name="Goodhead I."/>
            <person name="Herrero J."/>
            <person name="Hobolth A."/>
            <person name="Lappalainen T."/>
            <person name="Mailund T."/>
            <person name="Marques-Bonet T."/>
            <person name="McCarthy S."/>
            <person name="Montgomery S.H."/>
            <person name="Schwalie P.C."/>
            <person name="Tang Y.A."/>
            <person name="Ward M.C."/>
            <person name="Xue Y."/>
            <person name="Yngvadottir B."/>
            <person name="Alkan C."/>
            <person name="Andersen L.N."/>
            <person name="Ayub Q."/>
            <person name="Ball E.V."/>
            <person name="Beal K."/>
            <person name="Bradley B.J."/>
            <person name="Chen Y."/>
            <person name="Clee C.M."/>
            <person name="Fitzgerald S."/>
            <person name="Graves T.A."/>
            <person name="Gu Y."/>
            <person name="Heath P."/>
            <person name="Heger A."/>
            <person name="Karakoc E."/>
            <person name="Kolb-Kokocinski A."/>
            <person name="Laird G.K."/>
            <person name="Lunter G."/>
            <person name="Meader S."/>
            <person name="Mort M."/>
            <person name="Mullikin J.C."/>
            <person name="Munch K."/>
            <person name="O'Connor T.D."/>
            <person name="Phillips A.D."/>
            <person name="Prado-Martinez J."/>
            <person name="Rogers A.S."/>
            <person name="Sajjadian S."/>
            <person name="Schmidt D."/>
            <person name="Shaw K."/>
            <person name="Simpson J.T."/>
            <person name="Stenson P.D."/>
            <person name="Turner D.J."/>
            <person name="Vigilant L."/>
            <person name="Vilella A.J."/>
            <person name="Whitener W."/>
            <person name="Zhu B."/>
            <person name="Cooper D.N."/>
            <person name="de Jong P."/>
            <person name="Dermitzakis E.T."/>
            <person name="Eichler E.E."/>
            <person name="Flicek P."/>
            <person name="Goldman N."/>
            <person name="Mundy N.I."/>
            <person name="Ning Z."/>
            <person name="Odom D.T."/>
            <person name="Ponting C.P."/>
            <person name="Quail M.A."/>
            <person name="Ryder O.A."/>
            <person name="Searle S.M."/>
            <person name="Warren W.C."/>
            <person name="Wilson R.K."/>
            <person name="Schierup M.H."/>
            <person name="Rogers J."/>
            <person name="Tyler-Smith C."/>
            <person name="Durbin R."/>
        </authorList>
    </citation>
    <scope>NUCLEOTIDE SEQUENCE [LARGE SCALE GENOMIC DNA]</scope>
</reference>
<evidence type="ECO:0000313" key="2">
    <source>
        <dbReference type="Ensembl" id="ENSGGOP00000038432.1"/>
    </source>
</evidence>
<dbReference type="Proteomes" id="UP000001519">
    <property type="component" value="Chromosome 9"/>
</dbReference>
<keyword evidence="3" id="KW-1185">Reference proteome</keyword>
<keyword evidence="1" id="KW-0472">Membrane</keyword>
<sequence length="89" mass="10135">MGSQEEFRVWAWQPVPPYPPLRLSSCILPSLFLPGFQVAFVDKMRPPHEDQDVLLALLCTAVSKLSYTVCLLWLPFREAARVFLTLSSL</sequence>
<dbReference type="InParanoid" id="A0A2I2YUL6"/>
<organism evidence="2 3">
    <name type="scientific">Gorilla gorilla gorilla</name>
    <name type="common">Western lowland gorilla</name>
    <dbReference type="NCBI Taxonomy" id="9595"/>
    <lineage>
        <taxon>Eukaryota</taxon>
        <taxon>Metazoa</taxon>
        <taxon>Chordata</taxon>
        <taxon>Craniata</taxon>
        <taxon>Vertebrata</taxon>
        <taxon>Euteleostomi</taxon>
        <taxon>Mammalia</taxon>
        <taxon>Eutheria</taxon>
        <taxon>Euarchontoglires</taxon>
        <taxon>Primates</taxon>
        <taxon>Haplorrhini</taxon>
        <taxon>Catarrhini</taxon>
        <taxon>Hominidae</taxon>
        <taxon>Gorilla</taxon>
    </lineage>
</organism>
<accession>A0A2I2YUL6</accession>
<dbReference type="Bgee" id="ENSGGOG00000036998">
    <property type="expression patterns" value="Expressed in testis and 2 other cell types or tissues"/>
</dbReference>
<evidence type="ECO:0000313" key="3">
    <source>
        <dbReference type="Proteomes" id="UP000001519"/>
    </source>
</evidence>
<name>A0A2I2YUL6_GORGO</name>
<evidence type="ECO:0000256" key="1">
    <source>
        <dbReference type="SAM" id="Phobius"/>
    </source>
</evidence>
<dbReference type="EMBL" id="CABD030066686">
    <property type="status" value="NOT_ANNOTATED_CDS"/>
    <property type="molecule type" value="Genomic_DNA"/>
</dbReference>
<reference evidence="2" key="3">
    <citation type="submission" date="2025-08" db="UniProtKB">
        <authorList>
            <consortium name="Ensembl"/>
        </authorList>
    </citation>
    <scope>IDENTIFICATION</scope>
</reference>
<reference evidence="3" key="1">
    <citation type="submission" date="2011-05" db="EMBL/GenBank/DDBJ databases">
        <title>Insights into the evolution of the great apes provided by the gorilla genome.</title>
        <authorList>
            <person name="Scally A."/>
        </authorList>
    </citation>
    <scope>NUCLEOTIDE SEQUENCE [LARGE SCALE GENOMIC DNA]</scope>
</reference>
<keyword evidence="1" id="KW-0812">Transmembrane</keyword>
<reference evidence="2" key="4">
    <citation type="submission" date="2025-09" db="UniProtKB">
        <authorList>
            <consortium name="Ensembl"/>
        </authorList>
    </citation>
    <scope>IDENTIFICATION</scope>
</reference>
<proteinExistence type="predicted"/>
<dbReference type="Ensembl" id="ENSGGOT00000053923.1">
    <property type="protein sequence ID" value="ENSGGOP00000038432.1"/>
    <property type="gene ID" value="ENSGGOG00000036998.1"/>
</dbReference>
<protein>
    <submittedName>
        <fullName evidence="2">Uncharacterized protein</fullName>
    </submittedName>
</protein>
<dbReference type="OMA" id="VWAWQPV"/>
<keyword evidence="1" id="KW-1133">Transmembrane helix</keyword>